<dbReference type="InterPro" id="IPR017896">
    <property type="entry name" value="4Fe4S_Fe-S-bd"/>
</dbReference>
<evidence type="ECO:0000256" key="5">
    <source>
        <dbReference type="ARBA" id="ARBA00022982"/>
    </source>
</evidence>
<accession>A0AAU7DTR5</accession>
<keyword evidence="1" id="KW-0813">Transport</keyword>
<dbReference type="PROSITE" id="PS00198">
    <property type="entry name" value="4FE4S_FER_1"/>
    <property type="match status" value="1"/>
</dbReference>
<dbReference type="PANTHER" id="PTHR47153:SF2">
    <property type="entry name" value="LACTATE UTILIZATION PROTEIN B"/>
    <property type="match status" value="1"/>
</dbReference>
<evidence type="ECO:0000256" key="2">
    <source>
        <dbReference type="ARBA" id="ARBA00022485"/>
    </source>
</evidence>
<dbReference type="GO" id="GO:0006089">
    <property type="term" value="P:lactate metabolic process"/>
    <property type="evidence" value="ECO:0007669"/>
    <property type="project" value="InterPro"/>
</dbReference>
<evidence type="ECO:0000256" key="6">
    <source>
        <dbReference type="ARBA" id="ARBA00023004"/>
    </source>
</evidence>
<keyword evidence="7" id="KW-0411">Iron-sulfur</keyword>
<proteinExistence type="predicted"/>
<keyword evidence="6" id="KW-0408">Iron</keyword>
<dbReference type="PANTHER" id="PTHR47153">
    <property type="entry name" value="LACTATE UTILIZATION PROTEIN B"/>
    <property type="match status" value="1"/>
</dbReference>
<protein>
    <submittedName>
        <fullName evidence="10">LutB/LldF family L-lactate oxidation iron-sulfur protein</fullName>
    </submittedName>
</protein>
<dbReference type="Pfam" id="PF02589">
    <property type="entry name" value="LUD_dom"/>
    <property type="match status" value="1"/>
</dbReference>
<dbReference type="Pfam" id="PF13183">
    <property type="entry name" value="Fer4_8"/>
    <property type="match status" value="1"/>
</dbReference>
<evidence type="ECO:0000256" key="7">
    <source>
        <dbReference type="ARBA" id="ARBA00023014"/>
    </source>
</evidence>
<evidence type="ECO:0000256" key="4">
    <source>
        <dbReference type="ARBA" id="ARBA00022737"/>
    </source>
</evidence>
<dbReference type="InterPro" id="IPR003741">
    <property type="entry name" value="LUD_dom"/>
</dbReference>
<reference evidence="10" key="1">
    <citation type="submission" date="2023-03" db="EMBL/GenBank/DDBJ databases">
        <title>Edaphobacter sp.</title>
        <authorList>
            <person name="Huber K.J."/>
            <person name="Papendorf J."/>
            <person name="Pilke C."/>
            <person name="Bunk B."/>
            <person name="Sproeer C."/>
            <person name="Pester M."/>
        </authorList>
    </citation>
    <scope>NUCLEOTIDE SEQUENCE</scope>
    <source>
        <strain evidence="10">DSM 110680</strain>
    </source>
</reference>
<dbReference type="InterPro" id="IPR009051">
    <property type="entry name" value="Helical_ferredxn"/>
</dbReference>
<evidence type="ECO:0000259" key="9">
    <source>
        <dbReference type="Pfam" id="PF13183"/>
    </source>
</evidence>
<dbReference type="InterPro" id="IPR037171">
    <property type="entry name" value="NagB/RpiA_transferase-like"/>
</dbReference>
<keyword evidence="5" id="KW-0249">Electron transport</keyword>
<dbReference type="GO" id="GO:0051539">
    <property type="term" value="F:4 iron, 4 sulfur cluster binding"/>
    <property type="evidence" value="ECO:0007669"/>
    <property type="project" value="UniProtKB-KW"/>
</dbReference>
<keyword evidence="2" id="KW-0004">4Fe-4S</keyword>
<dbReference type="SUPFAM" id="SSF46548">
    <property type="entry name" value="alpha-helical ferredoxin"/>
    <property type="match status" value="1"/>
</dbReference>
<sequence>MDPRVAPPFPTAALPILQNAQLRKNVAHATDVIQTKRSLLIAEKKDWQELRSAAAAIRAHVLANLDTYLEQFESSCSAAGGTVHWARDAAEARSIIIDILREENATEVIKIKTMTSAEIQLNPALEAAGIHAIETDLAELILQLGDDEPSHIVVPALHVNRRQVCEIFARRMGLPDLADDPQALTAAARSYLRQKFLSVPTAISGANFLIAETGSVAIVESEGNGRMCLTLPRTLITLAGIEKVLPRYGDLEVLLQVLARSATGERMNPYTSLWSGVTPGDGPRRFHVVLLDNGRSEILGRNVERQTLQCIRCAACLNACPVYRQTGGHAYGSPYAGPIGAILTPQLERMHHAQSLPYASSLCGACYEVCPVKINIPEVLIELRAQLVDQERTQPARWFDPMYLGMKAANLAFASAGRFRIAQRLGRLGLRFFTAKDGWIHRLPSLGARWTMSRDLRSLPDQTFREWWSARESGRRKEAK</sequence>
<dbReference type="InterPro" id="IPR004452">
    <property type="entry name" value="LutB/LldF"/>
</dbReference>
<name>A0AAU7DTR5_9BACT</name>
<dbReference type="Gene3D" id="1.10.1060.10">
    <property type="entry name" value="Alpha-helical ferredoxin"/>
    <property type="match status" value="1"/>
</dbReference>
<dbReference type="SUPFAM" id="SSF100950">
    <property type="entry name" value="NagB/RpiA/CoA transferase-like"/>
    <property type="match status" value="1"/>
</dbReference>
<dbReference type="GO" id="GO:0046872">
    <property type="term" value="F:metal ion binding"/>
    <property type="evidence" value="ECO:0007669"/>
    <property type="project" value="UniProtKB-KW"/>
</dbReference>
<evidence type="ECO:0000259" key="8">
    <source>
        <dbReference type="Pfam" id="PF02589"/>
    </source>
</evidence>
<dbReference type="EMBL" id="CP121196">
    <property type="protein sequence ID" value="XBH20146.1"/>
    <property type="molecule type" value="Genomic_DNA"/>
</dbReference>
<feature type="domain" description="LUD" evidence="8">
    <location>
        <begin position="69"/>
        <end position="291"/>
    </location>
</feature>
<evidence type="ECO:0000313" key="10">
    <source>
        <dbReference type="EMBL" id="XBH20146.1"/>
    </source>
</evidence>
<dbReference type="InterPro" id="IPR024185">
    <property type="entry name" value="FTHF_cligase-like_sf"/>
</dbReference>
<evidence type="ECO:0000256" key="1">
    <source>
        <dbReference type="ARBA" id="ARBA00022448"/>
    </source>
</evidence>
<gene>
    <name evidence="10" type="ORF">P8935_17175</name>
</gene>
<feature type="domain" description="4Fe-4S ferredoxin-type" evidence="9">
    <location>
        <begin position="308"/>
        <end position="374"/>
    </location>
</feature>
<organism evidence="10">
    <name type="scientific">Telmatobacter sp. DSM 110680</name>
    <dbReference type="NCBI Taxonomy" id="3036704"/>
    <lineage>
        <taxon>Bacteria</taxon>
        <taxon>Pseudomonadati</taxon>
        <taxon>Acidobacteriota</taxon>
        <taxon>Terriglobia</taxon>
        <taxon>Terriglobales</taxon>
        <taxon>Acidobacteriaceae</taxon>
        <taxon>Telmatobacter</taxon>
    </lineage>
</organism>
<dbReference type="InterPro" id="IPR017900">
    <property type="entry name" value="4Fe4S_Fe_S_CS"/>
</dbReference>
<dbReference type="NCBIfam" id="TIGR00273">
    <property type="entry name" value="LutB/LldF family L-lactate oxidation iron-sulfur protein"/>
    <property type="match status" value="1"/>
</dbReference>
<dbReference type="Gene3D" id="3.40.50.10420">
    <property type="entry name" value="NagB/RpiA/CoA transferase-like"/>
    <property type="match status" value="1"/>
</dbReference>
<evidence type="ECO:0000256" key="3">
    <source>
        <dbReference type="ARBA" id="ARBA00022723"/>
    </source>
</evidence>
<keyword evidence="4" id="KW-0677">Repeat</keyword>
<keyword evidence="3" id="KW-0479">Metal-binding</keyword>
<dbReference type="AlphaFoldDB" id="A0AAU7DTR5"/>